<dbReference type="SUPFAM" id="SSF48403">
    <property type="entry name" value="Ankyrin repeat"/>
    <property type="match status" value="1"/>
</dbReference>
<dbReference type="Pfam" id="PF12796">
    <property type="entry name" value="Ank_2"/>
    <property type="match status" value="1"/>
</dbReference>
<gene>
    <name evidence="3" type="ORF">C8F04DRAFT_954602</name>
</gene>
<evidence type="ECO:0000313" key="3">
    <source>
        <dbReference type="EMBL" id="KAJ7035778.1"/>
    </source>
</evidence>
<evidence type="ECO:0000313" key="4">
    <source>
        <dbReference type="Proteomes" id="UP001218188"/>
    </source>
</evidence>
<dbReference type="PANTHER" id="PTHR24198">
    <property type="entry name" value="ANKYRIN REPEAT AND PROTEIN KINASE DOMAIN-CONTAINING PROTEIN"/>
    <property type="match status" value="1"/>
</dbReference>
<sequence>QGVHFQTALQSAAAGGNLPMVNFLLGMNTYMEGGDYGTALCAAGANGKVEVVKALLGAGARRNVDGGEFGGPLHVAVLMDNRDIVELLIDKNPTDTNFTCEGAHFRVMKALSRESREGFWKCS</sequence>
<dbReference type="Gene3D" id="1.25.40.20">
    <property type="entry name" value="Ankyrin repeat-containing domain"/>
    <property type="match status" value="1"/>
</dbReference>
<dbReference type="SMART" id="SM00248">
    <property type="entry name" value="ANK"/>
    <property type="match status" value="3"/>
</dbReference>
<dbReference type="Proteomes" id="UP001218188">
    <property type="component" value="Unassembled WGS sequence"/>
</dbReference>
<proteinExistence type="predicted"/>
<dbReference type="EMBL" id="JARJCM010000048">
    <property type="protein sequence ID" value="KAJ7035778.1"/>
    <property type="molecule type" value="Genomic_DNA"/>
</dbReference>
<dbReference type="InterPro" id="IPR036770">
    <property type="entry name" value="Ankyrin_rpt-contain_sf"/>
</dbReference>
<dbReference type="InterPro" id="IPR002110">
    <property type="entry name" value="Ankyrin_rpt"/>
</dbReference>
<keyword evidence="4" id="KW-1185">Reference proteome</keyword>
<name>A0AAD6T0R8_9AGAR</name>
<keyword evidence="2" id="KW-0040">ANK repeat</keyword>
<comment type="caution">
    <text evidence="3">The sequence shown here is derived from an EMBL/GenBank/DDBJ whole genome shotgun (WGS) entry which is preliminary data.</text>
</comment>
<keyword evidence="1" id="KW-0677">Repeat</keyword>
<evidence type="ECO:0000256" key="1">
    <source>
        <dbReference type="ARBA" id="ARBA00022737"/>
    </source>
</evidence>
<accession>A0AAD6T0R8</accession>
<dbReference type="PANTHER" id="PTHR24198:SF165">
    <property type="entry name" value="ANKYRIN REPEAT-CONTAINING PROTEIN-RELATED"/>
    <property type="match status" value="1"/>
</dbReference>
<evidence type="ECO:0008006" key="5">
    <source>
        <dbReference type="Google" id="ProtNLM"/>
    </source>
</evidence>
<dbReference type="AlphaFoldDB" id="A0AAD6T0R8"/>
<protein>
    <recommendedName>
        <fullName evidence="5">Ankyrin</fullName>
    </recommendedName>
</protein>
<organism evidence="3 4">
    <name type="scientific">Mycena alexandri</name>
    <dbReference type="NCBI Taxonomy" id="1745969"/>
    <lineage>
        <taxon>Eukaryota</taxon>
        <taxon>Fungi</taxon>
        <taxon>Dikarya</taxon>
        <taxon>Basidiomycota</taxon>
        <taxon>Agaricomycotina</taxon>
        <taxon>Agaricomycetes</taxon>
        <taxon>Agaricomycetidae</taxon>
        <taxon>Agaricales</taxon>
        <taxon>Marasmiineae</taxon>
        <taxon>Mycenaceae</taxon>
        <taxon>Mycena</taxon>
    </lineage>
</organism>
<reference evidence="3" key="1">
    <citation type="submission" date="2023-03" db="EMBL/GenBank/DDBJ databases">
        <title>Massive genome expansion in bonnet fungi (Mycena s.s.) driven by repeated elements and novel gene families across ecological guilds.</title>
        <authorList>
            <consortium name="Lawrence Berkeley National Laboratory"/>
            <person name="Harder C.B."/>
            <person name="Miyauchi S."/>
            <person name="Viragh M."/>
            <person name="Kuo A."/>
            <person name="Thoen E."/>
            <person name="Andreopoulos B."/>
            <person name="Lu D."/>
            <person name="Skrede I."/>
            <person name="Drula E."/>
            <person name="Henrissat B."/>
            <person name="Morin E."/>
            <person name="Kohler A."/>
            <person name="Barry K."/>
            <person name="LaButti K."/>
            <person name="Morin E."/>
            <person name="Salamov A."/>
            <person name="Lipzen A."/>
            <person name="Mereny Z."/>
            <person name="Hegedus B."/>
            <person name="Baldrian P."/>
            <person name="Stursova M."/>
            <person name="Weitz H."/>
            <person name="Taylor A."/>
            <person name="Grigoriev I.V."/>
            <person name="Nagy L.G."/>
            <person name="Martin F."/>
            <person name="Kauserud H."/>
        </authorList>
    </citation>
    <scope>NUCLEOTIDE SEQUENCE</scope>
    <source>
        <strain evidence="3">CBHHK200</strain>
    </source>
</reference>
<evidence type="ECO:0000256" key="2">
    <source>
        <dbReference type="ARBA" id="ARBA00023043"/>
    </source>
</evidence>
<feature type="non-terminal residue" evidence="3">
    <location>
        <position position="123"/>
    </location>
</feature>